<evidence type="ECO:0000313" key="2">
    <source>
        <dbReference type="Proteomes" id="UP000603545"/>
    </source>
</evidence>
<sequence length="139" mass="15551">MILFDLKCSNGHTFEGWFDDSRAFDKQKAKSMIACPVCEDTAVSKVPSTFAIKASQLTADSSCKHEDLENIGKKIADFVKNNFEDVGCKFTTEALKMHYGVSEPKNIRGTSTEKEEKILKDEGINFFKIPVLTDQNTDT</sequence>
<dbReference type="InterPro" id="IPR009562">
    <property type="entry name" value="DUF1178"/>
</dbReference>
<proteinExistence type="predicted"/>
<protein>
    <submittedName>
        <fullName evidence="1">DUF1178 family protein</fullName>
    </submittedName>
</protein>
<dbReference type="AlphaFoldDB" id="A0A8J6TAK1"/>
<gene>
    <name evidence="1" type="ORF">H8E80_06435</name>
</gene>
<dbReference type="EMBL" id="JACNLL010000060">
    <property type="protein sequence ID" value="MBC8199666.1"/>
    <property type="molecule type" value="Genomic_DNA"/>
</dbReference>
<evidence type="ECO:0000313" key="1">
    <source>
        <dbReference type="EMBL" id="MBC8199666.1"/>
    </source>
</evidence>
<organism evidence="1 2">
    <name type="scientific">Candidatus Desulfaltia bathyphila</name>
    <dbReference type="NCBI Taxonomy" id="2841697"/>
    <lineage>
        <taxon>Bacteria</taxon>
        <taxon>Pseudomonadati</taxon>
        <taxon>Thermodesulfobacteriota</taxon>
        <taxon>Desulfobacteria</taxon>
        <taxon>Desulfobacterales</taxon>
        <taxon>Desulfobacterales incertae sedis</taxon>
        <taxon>Candidatus Desulfaltia</taxon>
    </lineage>
</organism>
<dbReference type="Pfam" id="PF06676">
    <property type="entry name" value="DUF1178"/>
    <property type="match status" value="1"/>
</dbReference>
<name>A0A8J6TAK1_9BACT</name>
<dbReference type="PIRSF" id="PIRSF032131">
    <property type="entry name" value="UCP032131"/>
    <property type="match status" value="1"/>
</dbReference>
<comment type="caution">
    <text evidence="1">The sequence shown here is derived from an EMBL/GenBank/DDBJ whole genome shotgun (WGS) entry which is preliminary data.</text>
</comment>
<dbReference type="Proteomes" id="UP000603545">
    <property type="component" value="Unassembled WGS sequence"/>
</dbReference>
<reference evidence="1 2" key="1">
    <citation type="submission" date="2020-08" db="EMBL/GenBank/DDBJ databases">
        <title>Bridging the membrane lipid divide: bacteria of the FCB group superphylum have the potential to synthesize archaeal ether lipids.</title>
        <authorList>
            <person name="Villanueva L."/>
            <person name="Von Meijenfeldt F.A.B."/>
            <person name="Westbye A.B."/>
            <person name="Yadav S."/>
            <person name="Hopmans E.C."/>
            <person name="Dutilh B.E."/>
            <person name="Sinninghe Damste J.S."/>
        </authorList>
    </citation>
    <scope>NUCLEOTIDE SEQUENCE [LARGE SCALE GENOMIC DNA]</scope>
    <source>
        <strain evidence="1">NIOZ-UU82</strain>
    </source>
</reference>
<accession>A0A8J6TAK1</accession>